<comment type="caution">
    <text evidence="1">The sequence shown here is derived from an EMBL/GenBank/DDBJ whole genome shotgun (WGS) entry which is preliminary data.</text>
</comment>
<dbReference type="Proteomes" id="UP000256310">
    <property type="component" value="Unassembled WGS sequence"/>
</dbReference>
<gene>
    <name evidence="1" type="ORF">DFR46_1872</name>
</gene>
<name>A0A3D9FG99_9SPHN</name>
<reference evidence="1 2" key="1">
    <citation type="submission" date="2018-07" db="EMBL/GenBank/DDBJ databases">
        <title>Genomic Encyclopedia of Type Strains, Phase IV (KMG-IV): sequencing the most valuable type-strain genomes for metagenomic binning, comparative biology and taxonomic classification.</title>
        <authorList>
            <person name="Goeker M."/>
        </authorList>
    </citation>
    <scope>NUCLEOTIDE SEQUENCE [LARGE SCALE GENOMIC DNA]</scope>
    <source>
        <strain evidence="1 2">DSM 26725</strain>
    </source>
</reference>
<dbReference type="Gene3D" id="3.10.450.50">
    <property type="match status" value="1"/>
</dbReference>
<dbReference type="RefSeq" id="WP_116236204.1">
    <property type="nucleotide sequence ID" value="NZ_QRDP01000004.1"/>
</dbReference>
<keyword evidence="2" id="KW-1185">Reference proteome</keyword>
<sequence length="271" mass="30013">MAFLEVARTGGITAWKASNSYAEAERAVARYLAALSLSEKPVLDRMRDPSWSRRKLNGGGDKLHFAGNAVSIESAAEPLDWAGGVWLTSLQIFRDGLAVARLDDWAKEKAALLLLFFVDGQWRIASEISVTAEHGDNEAAMQFKTAEPDVLATLERFYDAVERCERQELHAIADENWSAKRHGCERGLVAEDMASFIARIDTAPPHLHRENCHVADVQILHNRLACVRIDTPRLAQTAVFLLCRRGQDWVIAEKVSASGAAVESVPHRLAM</sequence>
<evidence type="ECO:0000313" key="1">
    <source>
        <dbReference type="EMBL" id="RED16840.1"/>
    </source>
</evidence>
<organism evidence="1 2">
    <name type="scientific">Parasphingopyxis lamellibrachiae</name>
    <dbReference type="NCBI Taxonomy" id="680125"/>
    <lineage>
        <taxon>Bacteria</taxon>
        <taxon>Pseudomonadati</taxon>
        <taxon>Pseudomonadota</taxon>
        <taxon>Alphaproteobacteria</taxon>
        <taxon>Sphingomonadales</taxon>
        <taxon>Sphingomonadaceae</taxon>
        <taxon>Parasphingopyxis</taxon>
    </lineage>
</organism>
<dbReference type="AlphaFoldDB" id="A0A3D9FG99"/>
<evidence type="ECO:0008006" key="3">
    <source>
        <dbReference type="Google" id="ProtNLM"/>
    </source>
</evidence>
<dbReference type="EMBL" id="QRDP01000004">
    <property type="protein sequence ID" value="RED16840.1"/>
    <property type="molecule type" value="Genomic_DNA"/>
</dbReference>
<protein>
    <recommendedName>
        <fullName evidence="3">Lumazine-binding protein</fullName>
    </recommendedName>
</protein>
<evidence type="ECO:0000313" key="2">
    <source>
        <dbReference type="Proteomes" id="UP000256310"/>
    </source>
</evidence>
<accession>A0A3D9FG99</accession>
<proteinExistence type="predicted"/>